<feature type="signal peptide" evidence="1">
    <location>
        <begin position="1"/>
        <end position="26"/>
    </location>
</feature>
<protein>
    <submittedName>
        <fullName evidence="2">DUF2259 domain-containing protein</fullName>
    </submittedName>
</protein>
<reference evidence="2 3" key="1">
    <citation type="submission" date="2022-04" db="EMBL/GenBank/DDBJ databases">
        <title>Rhizobium coralii sp. nov., isolated from coral Turbinaria peltata.</title>
        <authorList>
            <person name="Sun H."/>
        </authorList>
    </citation>
    <scope>NUCLEOTIDE SEQUENCE [LARGE SCALE GENOMIC DNA]</scope>
    <source>
        <strain evidence="2 3">NTR19</strain>
    </source>
</reference>
<accession>A0ABT0ITA2</accession>
<evidence type="ECO:0000313" key="3">
    <source>
        <dbReference type="Proteomes" id="UP001202827"/>
    </source>
</evidence>
<name>A0ABT0ITA2_9HYPH</name>
<comment type="caution">
    <text evidence="2">The sequence shown here is derived from an EMBL/GenBank/DDBJ whole genome shotgun (WGS) entry which is preliminary data.</text>
</comment>
<dbReference type="InterPro" id="IPR018725">
    <property type="entry name" value="DUF2259_secreted"/>
</dbReference>
<sequence length="252" mass="27017">MRSQRHLLSLPVLGAVVALAAAPAQAGDIASIRPIGFSPDGAVFAFEEYGIQDGSGFPYASIYTVDLNKDTYLPGTPFRARLEEDGASLAQARWKVQSAAETLLDAHEIDNQPAEFLAFNPITESDVDALKIRYRHVSALPPIEEPSTLVLEEIPEPPDPACEGVIEQKVSFRLRFTERDGKAANDVVYDDERIPNSRGCVSGYRLAGIVAGQTTGGGTVEVALVMVLSAGFEGPDGRWIAVPIKTAAPPTR</sequence>
<dbReference type="RefSeq" id="WP_248683656.1">
    <property type="nucleotide sequence ID" value="NZ_JALPRY010000015.1"/>
</dbReference>
<dbReference type="Pfam" id="PF10016">
    <property type="entry name" value="DUF2259"/>
    <property type="match status" value="1"/>
</dbReference>
<gene>
    <name evidence="2" type="ORF">M0654_13940</name>
</gene>
<keyword evidence="3" id="KW-1185">Reference proteome</keyword>
<keyword evidence="1" id="KW-0732">Signal</keyword>
<evidence type="ECO:0000256" key="1">
    <source>
        <dbReference type="SAM" id="SignalP"/>
    </source>
</evidence>
<feature type="chain" id="PRO_5045445806" evidence="1">
    <location>
        <begin position="27"/>
        <end position="252"/>
    </location>
</feature>
<proteinExistence type="predicted"/>
<dbReference type="Proteomes" id="UP001202827">
    <property type="component" value="Unassembled WGS sequence"/>
</dbReference>
<organism evidence="2 3">
    <name type="scientific">Neorhizobium turbinariae</name>
    <dbReference type="NCBI Taxonomy" id="2937795"/>
    <lineage>
        <taxon>Bacteria</taxon>
        <taxon>Pseudomonadati</taxon>
        <taxon>Pseudomonadota</taxon>
        <taxon>Alphaproteobacteria</taxon>
        <taxon>Hyphomicrobiales</taxon>
        <taxon>Rhizobiaceae</taxon>
        <taxon>Rhizobium/Agrobacterium group</taxon>
        <taxon>Neorhizobium</taxon>
    </lineage>
</organism>
<dbReference type="EMBL" id="JALPRY010000015">
    <property type="protein sequence ID" value="MCK8781083.1"/>
    <property type="molecule type" value="Genomic_DNA"/>
</dbReference>
<evidence type="ECO:0000313" key="2">
    <source>
        <dbReference type="EMBL" id="MCK8781083.1"/>
    </source>
</evidence>